<dbReference type="EMBL" id="BJYM01000011">
    <property type="protein sequence ID" value="GEN88023.1"/>
    <property type="molecule type" value="Genomic_DNA"/>
</dbReference>
<dbReference type="Proteomes" id="UP000321558">
    <property type="component" value="Unassembled WGS sequence"/>
</dbReference>
<evidence type="ECO:0000259" key="2">
    <source>
        <dbReference type="Pfam" id="PF00326"/>
    </source>
</evidence>
<dbReference type="OrthoDB" id="31158at2"/>
<dbReference type="GO" id="GO:0006508">
    <property type="term" value="P:proteolysis"/>
    <property type="evidence" value="ECO:0007669"/>
    <property type="project" value="InterPro"/>
</dbReference>
<organism evidence="3 4">
    <name type="scientific">Oceanobacillus sojae</name>
    <dbReference type="NCBI Taxonomy" id="582851"/>
    <lineage>
        <taxon>Bacteria</taxon>
        <taxon>Bacillati</taxon>
        <taxon>Bacillota</taxon>
        <taxon>Bacilli</taxon>
        <taxon>Bacillales</taxon>
        <taxon>Bacillaceae</taxon>
        <taxon>Oceanobacillus</taxon>
    </lineage>
</organism>
<dbReference type="GO" id="GO:0052689">
    <property type="term" value="F:carboxylic ester hydrolase activity"/>
    <property type="evidence" value="ECO:0007669"/>
    <property type="project" value="UniProtKB-ARBA"/>
</dbReference>
<dbReference type="PANTHER" id="PTHR22946:SF9">
    <property type="entry name" value="POLYKETIDE TRANSFERASE AF380"/>
    <property type="match status" value="1"/>
</dbReference>
<evidence type="ECO:0000313" key="3">
    <source>
        <dbReference type="EMBL" id="GEN88023.1"/>
    </source>
</evidence>
<keyword evidence="1" id="KW-0378">Hydrolase</keyword>
<protein>
    <submittedName>
        <fullName evidence="3">Putative esterase YitV</fullName>
    </submittedName>
</protein>
<dbReference type="Gene3D" id="3.40.50.1820">
    <property type="entry name" value="alpha/beta hydrolase"/>
    <property type="match status" value="1"/>
</dbReference>
<evidence type="ECO:0000256" key="1">
    <source>
        <dbReference type="ARBA" id="ARBA00022801"/>
    </source>
</evidence>
<gene>
    <name evidence="3" type="primary">yitV</name>
    <name evidence="3" type="ORF">OSO01_27620</name>
</gene>
<dbReference type="AlphaFoldDB" id="A0A511ZKN7"/>
<feature type="domain" description="Peptidase S9 prolyl oligopeptidase catalytic" evidence="2">
    <location>
        <begin position="96"/>
        <end position="253"/>
    </location>
</feature>
<dbReference type="InterPro" id="IPR029058">
    <property type="entry name" value="AB_hydrolase_fold"/>
</dbReference>
<keyword evidence="4" id="KW-1185">Reference proteome</keyword>
<dbReference type="InterPro" id="IPR001375">
    <property type="entry name" value="Peptidase_S9_cat"/>
</dbReference>
<dbReference type="GO" id="GO:0008236">
    <property type="term" value="F:serine-type peptidase activity"/>
    <property type="evidence" value="ECO:0007669"/>
    <property type="project" value="InterPro"/>
</dbReference>
<dbReference type="Pfam" id="PF00326">
    <property type="entry name" value="Peptidase_S9"/>
    <property type="match status" value="1"/>
</dbReference>
<dbReference type="SUPFAM" id="SSF53474">
    <property type="entry name" value="alpha/beta-Hydrolases"/>
    <property type="match status" value="1"/>
</dbReference>
<proteinExistence type="predicted"/>
<sequence>MIGIYQEPIGDIPCLHVINQKFVEEERPVVVYFHGFTSAKEQNLPIAYMLADKGFRVLLPDALHHGERSSGLSDNERQLAFFEIVLKNISELDIIRQYLLKNKLLKKNRLGVAGTSMGGITTSAALVKYSWVNAAAVMMGTPKLQEYAKQLLYYVEKNGQSPFTKEELDDLFKQLAEIDLSYHMESLHERPLMFWHGENDKVVPFEHSSSFYQTVKPFYKKGDHLQFIGEKGREHKVSIPAMHHATDWFERHLV</sequence>
<comment type="caution">
    <text evidence="3">The sequence shown here is derived from an EMBL/GenBank/DDBJ whole genome shotgun (WGS) entry which is preliminary data.</text>
</comment>
<reference evidence="3 4" key="1">
    <citation type="submission" date="2019-07" db="EMBL/GenBank/DDBJ databases">
        <title>Whole genome shotgun sequence of Oceanobacillus sojae NBRC 105379.</title>
        <authorList>
            <person name="Hosoyama A."/>
            <person name="Uohara A."/>
            <person name="Ohji S."/>
            <person name="Ichikawa N."/>
        </authorList>
    </citation>
    <scope>NUCLEOTIDE SEQUENCE [LARGE SCALE GENOMIC DNA]</scope>
    <source>
        <strain evidence="3 4">NBRC 105379</strain>
    </source>
</reference>
<dbReference type="STRING" id="582851.GCA_900162665_00126"/>
<dbReference type="InterPro" id="IPR050261">
    <property type="entry name" value="FrsA_esterase"/>
</dbReference>
<dbReference type="PANTHER" id="PTHR22946">
    <property type="entry name" value="DIENELACTONE HYDROLASE DOMAIN-CONTAINING PROTEIN-RELATED"/>
    <property type="match status" value="1"/>
</dbReference>
<name>A0A511ZKN7_9BACI</name>
<accession>A0A511ZKN7</accession>
<evidence type="ECO:0000313" key="4">
    <source>
        <dbReference type="Proteomes" id="UP000321558"/>
    </source>
</evidence>